<proteinExistence type="predicted"/>
<comment type="caution">
    <text evidence="4">The sequence shown here is derived from an EMBL/GenBank/DDBJ whole genome shotgun (WGS) entry which is preliminary data.</text>
</comment>
<sequence>MFFGYMKSTPTTYVMQYRDGEVVREGAGLSFLYWKPATTLVSVPLSSADVPFAFNEVTRDFQPVTIQGQLTYRVEEPRRLAGLLDYSVTPGGRYRSDDPEKLADRLVQAAQVRARAVVQSLGLREVLVHSDALESKVLAGLADAEAVKALGVQVMAFSVLSIQPTPEMARALEAAAREGLQREADEAIYARRNAAVEQERRIKESELATELVVEERQRQIREAKMAADIAVEEQRSALMERWVQNERQSADARAYSLEQTLAPVRGMDWRTLMATSSNGGDPALNIALAFREMGENAQRIGELNVSPDLLRSLMSNTPPRGNDPEPTPNIDPNTGRLLNPGGGHKPPKPGRAAVQTFDPRDR</sequence>
<keyword evidence="5" id="KW-1185">Reference proteome</keyword>
<protein>
    <submittedName>
        <fullName evidence="4">SPFH domain-containing protein</fullName>
    </submittedName>
</protein>
<dbReference type="RefSeq" id="WP_120534867.1">
    <property type="nucleotide sequence ID" value="NZ_RAWI01000226.1"/>
</dbReference>
<organism evidence="4 5">
    <name type="scientific">Corallococcus praedator</name>
    <dbReference type="NCBI Taxonomy" id="2316724"/>
    <lineage>
        <taxon>Bacteria</taxon>
        <taxon>Pseudomonadati</taxon>
        <taxon>Myxococcota</taxon>
        <taxon>Myxococcia</taxon>
        <taxon>Myxococcales</taxon>
        <taxon>Cystobacterineae</taxon>
        <taxon>Myxococcaceae</taxon>
        <taxon>Corallococcus</taxon>
    </lineage>
</organism>
<dbReference type="Gene3D" id="3.30.479.30">
    <property type="entry name" value="Band 7 domain"/>
    <property type="match status" value="1"/>
</dbReference>
<gene>
    <name evidence="4" type="ORF">D7Y13_25685</name>
</gene>
<dbReference type="InterPro" id="IPR001107">
    <property type="entry name" value="Band_7"/>
</dbReference>
<evidence type="ECO:0000256" key="1">
    <source>
        <dbReference type="ARBA" id="ARBA00004167"/>
    </source>
</evidence>
<dbReference type="Pfam" id="PF01145">
    <property type="entry name" value="Band_7"/>
    <property type="match status" value="1"/>
</dbReference>
<reference evidence="4 5" key="1">
    <citation type="submission" date="2018-09" db="EMBL/GenBank/DDBJ databases">
        <authorList>
            <person name="Livingstone P.G."/>
            <person name="Whitworth D.E."/>
        </authorList>
    </citation>
    <scope>NUCLEOTIDE SEQUENCE [LARGE SCALE GENOMIC DNA]</scope>
    <source>
        <strain evidence="4 5">CA031B</strain>
    </source>
</reference>
<feature type="region of interest" description="Disordered" evidence="2">
    <location>
        <begin position="310"/>
        <end position="362"/>
    </location>
</feature>
<comment type="subcellular location">
    <subcellularLocation>
        <location evidence="1">Membrane</location>
        <topology evidence="1">Single-pass membrane protein</topology>
    </subcellularLocation>
</comment>
<dbReference type="EMBL" id="RAWI01000226">
    <property type="protein sequence ID" value="RKI01033.1"/>
    <property type="molecule type" value="Genomic_DNA"/>
</dbReference>
<name>A0ABX9QC68_9BACT</name>
<accession>A0ABX9QC68</accession>
<evidence type="ECO:0000256" key="2">
    <source>
        <dbReference type="SAM" id="MobiDB-lite"/>
    </source>
</evidence>
<evidence type="ECO:0000313" key="5">
    <source>
        <dbReference type="Proteomes" id="UP000278907"/>
    </source>
</evidence>
<evidence type="ECO:0000259" key="3">
    <source>
        <dbReference type="Pfam" id="PF01145"/>
    </source>
</evidence>
<feature type="domain" description="Band 7" evidence="3">
    <location>
        <begin position="12"/>
        <end position="192"/>
    </location>
</feature>
<dbReference type="Proteomes" id="UP000278907">
    <property type="component" value="Unassembled WGS sequence"/>
</dbReference>
<dbReference type="SUPFAM" id="SSF117892">
    <property type="entry name" value="Band 7/SPFH domain"/>
    <property type="match status" value="1"/>
</dbReference>
<dbReference type="InterPro" id="IPR036013">
    <property type="entry name" value="Band_7/SPFH_dom_sf"/>
</dbReference>
<evidence type="ECO:0000313" key="4">
    <source>
        <dbReference type="EMBL" id="RKI01033.1"/>
    </source>
</evidence>